<feature type="transmembrane region" description="Helical" evidence="8">
    <location>
        <begin position="21"/>
        <end position="38"/>
    </location>
</feature>
<evidence type="ECO:0000256" key="7">
    <source>
        <dbReference type="ARBA" id="ARBA00023136"/>
    </source>
</evidence>
<dbReference type="GO" id="GO:0005886">
    <property type="term" value="C:plasma membrane"/>
    <property type="evidence" value="ECO:0007669"/>
    <property type="project" value="UniProtKB-SubCell"/>
</dbReference>
<comment type="subcellular location">
    <subcellularLocation>
        <location evidence="1">Cell membrane</location>
        <topology evidence="1">Multi-pass membrane protein</topology>
    </subcellularLocation>
</comment>
<organism evidence="9 10">
    <name type="scientific">Thermanaerosceptrum fracticalcis</name>
    <dbReference type="NCBI Taxonomy" id="1712410"/>
    <lineage>
        <taxon>Bacteria</taxon>
        <taxon>Bacillati</taxon>
        <taxon>Bacillota</taxon>
        <taxon>Clostridia</taxon>
        <taxon>Eubacteriales</taxon>
        <taxon>Peptococcaceae</taxon>
        <taxon>Thermanaerosceptrum</taxon>
    </lineage>
</organism>
<comment type="similarity">
    <text evidence="2">Belongs to the CPA3 antiporters (TC 2.A.63) subunit E family.</text>
</comment>
<dbReference type="GO" id="GO:0008324">
    <property type="term" value="F:monoatomic cation transmembrane transporter activity"/>
    <property type="evidence" value="ECO:0007669"/>
    <property type="project" value="InterPro"/>
</dbReference>
<dbReference type="PANTHER" id="PTHR34584:SF1">
    <property type="entry name" value="NA(+)_H(+) ANTIPORTER SUBUNIT E1"/>
    <property type="match status" value="1"/>
</dbReference>
<dbReference type="GO" id="GO:0015297">
    <property type="term" value="F:antiporter activity"/>
    <property type="evidence" value="ECO:0007669"/>
    <property type="project" value="UniProtKB-KW"/>
</dbReference>
<evidence type="ECO:0000313" key="10">
    <source>
        <dbReference type="Proteomes" id="UP000515847"/>
    </source>
</evidence>
<keyword evidence="7 8" id="KW-0472">Membrane</keyword>
<proteinExistence type="inferred from homology"/>
<dbReference type="AlphaFoldDB" id="A0A7G6E4R5"/>
<keyword evidence="4" id="KW-1003">Cell membrane</keyword>
<evidence type="ECO:0000256" key="2">
    <source>
        <dbReference type="ARBA" id="ARBA00006228"/>
    </source>
</evidence>
<name>A0A7G6E4R5_THEFR</name>
<evidence type="ECO:0000256" key="8">
    <source>
        <dbReference type="SAM" id="Phobius"/>
    </source>
</evidence>
<dbReference type="EMBL" id="CP045798">
    <property type="protein sequence ID" value="QNB47069.1"/>
    <property type="molecule type" value="Genomic_DNA"/>
</dbReference>
<evidence type="ECO:0000256" key="1">
    <source>
        <dbReference type="ARBA" id="ARBA00004651"/>
    </source>
</evidence>
<dbReference type="Pfam" id="PF01899">
    <property type="entry name" value="MNHE"/>
    <property type="match status" value="1"/>
</dbReference>
<reference evidence="9 10" key="1">
    <citation type="journal article" date="2019" name="Front. Microbiol.">
        <title>Thermoanaerosceptrum fracticalcis gen. nov. sp. nov., a Novel Fumarate-Fermenting Microorganism From a Deep Fractured Carbonate Aquifer of the US Great Basin.</title>
        <authorList>
            <person name="Hamilton-Brehm S.D."/>
            <person name="Stewart L.E."/>
            <person name="Zavarin M."/>
            <person name="Caldwell M."/>
            <person name="Lawson P.A."/>
            <person name="Onstott T.C."/>
            <person name="Grzymski J."/>
            <person name="Neveux I."/>
            <person name="Lollar B.S."/>
            <person name="Russell C.E."/>
            <person name="Moser D.P."/>
        </authorList>
    </citation>
    <scope>NUCLEOTIDE SEQUENCE [LARGE SCALE GENOMIC DNA]</scope>
    <source>
        <strain evidence="9 10">DRI-13</strain>
    </source>
</reference>
<evidence type="ECO:0000256" key="4">
    <source>
        <dbReference type="ARBA" id="ARBA00022475"/>
    </source>
</evidence>
<dbReference type="PANTHER" id="PTHR34584">
    <property type="entry name" value="NA(+)/H(+) ANTIPORTER SUBUNIT E1"/>
    <property type="match status" value="1"/>
</dbReference>
<dbReference type="InterPro" id="IPR002758">
    <property type="entry name" value="Cation_antiport_E"/>
</dbReference>
<sequence>MLMNKNADKKTKINGSELLQFIVLTITLFGFWLILSGMMKTKFLIIGFGTSLVTAWLTRSLLRLPSAAGQNEAFLAFHFPYLKYLTYWLWLLGEVVKANIDVVKLVLDPKMPINPQIITFKKPMANPIAHVTLANSITLTPGTVTIDLEDGVYYVHAITEEAARSLVPEEGEGDMLRRVACLFHEQETVARGGEMS</sequence>
<keyword evidence="3" id="KW-0050">Antiport</keyword>
<evidence type="ECO:0000256" key="3">
    <source>
        <dbReference type="ARBA" id="ARBA00022449"/>
    </source>
</evidence>
<accession>A0A7G6E4R5</accession>
<protein>
    <recommendedName>
        <fullName evidence="11">Cation transporter</fullName>
    </recommendedName>
</protein>
<dbReference type="Proteomes" id="UP000515847">
    <property type="component" value="Chromosome"/>
</dbReference>
<keyword evidence="3" id="KW-0813">Transport</keyword>
<dbReference type="KEGG" id="tfr:BR63_12575"/>
<evidence type="ECO:0000256" key="6">
    <source>
        <dbReference type="ARBA" id="ARBA00022989"/>
    </source>
</evidence>
<evidence type="ECO:0000313" key="9">
    <source>
        <dbReference type="EMBL" id="QNB47069.1"/>
    </source>
</evidence>
<keyword evidence="5 8" id="KW-0812">Transmembrane</keyword>
<keyword evidence="6 8" id="KW-1133">Transmembrane helix</keyword>
<evidence type="ECO:0008006" key="11">
    <source>
        <dbReference type="Google" id="ProtNLM"/>
    </source>
</evidence>
<gene>
    <name evidence="9" type="ORF">BR63_12575</name>
</gene>
<evidence type="ECO:0000256" key="5">
    <source>
        <dbReference type="ARBA" id="ARBA00022692"/>
    </source>
</evidence>
<keyword evidence="10" id="KW-1185">Reference proteome</keyword>